<keyword evidence="5 8" id="KW-1133">Transmembrane helix</keyword>
<dbReference type="GO" id="GO:0007186">
    <property type="term" value="P:G protein-coupled receptor signaling pathway"/>
    <property type="evidence" value="ECO:0007669"/>
    <property type="project" value="InterPro"/>
</dbReference>
<evidence type="ECO:0000256" key="2">
    <source>
        <dbReference type="ARBA" id="ARBA00022475"/>
    </source>
</evidence>
<dbReference type="InterPro" id="IPR000725">
    <property type="entry name" value="Olfact_rcpt"/>
</dbReference>
<dbReference type="EMBL" id="CYRY02014317">
    <property type="protein sequence ID" value="VCW84462.1"/>
    <property type="molecule type" value="Genomic_DNA"/>
</dbReference>
<evidence type="ECO:0000259" key="9">
    <source>
        <dbReference type="PROSITE" id="PS50262"/>
    </source>
</evidence>
<dbReference type="Proteomes" id="UP000269945">
    <property type="component" value="Unassembled WGS sequence"/>
</dbReference>
<dbReference type="PROSITE" id="PS50262">
    <property type="entry name" value="G_PROTEIN_RECEP_F1_2"/>
    <property type="match status" value="1"/>
</dbReference>
<keyword evidence="3" id="KW-0716">Sensory transduction</keyword>
<dbReference type="PRINTS" id="PR00245">
    <property type="entry name" value="OLFACTORYR"/>
</dbReference>
<proteinExistence type="predicted"/>
<evidence type="ECO:0000313" key="10">
    <source>
        <dbReference type="EMBL" id="VCW84462.1"/>
    </source>
</evidence>
<feature type="transmembrane region" description="Helical" evidence="8">
    <location>
        <begin position="46"/>
        <end position="64"/>
    </location>
</feature>
<evidence type="ECO:0000256" key="6">
    <source>
        <dbReference type="ARBA" id="ARBA00023136"/>
    </source>
</evidence>
<comment type="caution">
    <text evidence="10">The sequence shown here is derived from an EMBL/GenBank/DDBJ whole genome shotgun (WGS) entry which is preliminary data.</text>
</comment>
<evidence type="ECO:0000256" key="7">
    <source>
        <dbReference type="ARBA" id="ARBA00023224"/>
    </source>
</evidence>
<dbReference type="PANTHER" id="PTHR26453">
    <property type="entry name" value="OLFACTORY RECEPTOR"/>
    <property type="match status" value="1"/>
</dbReference>
<evidence type="ECO:0000256" key="4">
    <source>
        <dbReference type="ARBA" id="ARBA00022692"/>
    </source>
</evidence>
<evidence type="ECO:0000313" key="11">
    <source>
        <dbReference type="Proteomes" id="UP000269945"/>
    </source>
</evidence>
<evidence type="ECO:0000256" key="3">
    <source>
        <dbReference type="ARBA" id="ARBA00022606"/>
    </source>
</evidence>
<dbReference type="InterPro" id="IPR017452">
    <property type="entry name" value="GPCR_Rhodpsn_7TM"/>
</dbReference>
<keyword evidence="11" id="KW-1185">Reference proteome</keyword>
<protein>
    <recommendedName>
        <fullName evidence="9">G-protein coupled receptors family 1 profile domain-containing protein</fullName>
    </recommendedName>
</protein>
<evidence type="ECO:0000256" key="5">
    <source>
        <dbReference type="ARBA" id="ARBA00022989"/>
    </source>
</evidence>
<comment type="subcellular location">
    <subcellularLocation>
        <location evidence="1">Cell membrane</location>
        <topology evidence="1">Multi-pass membrane protein</topology>
    </subcellularLocation>
</comment>
<gene>
    <name evidence="10" type="ORF">BN2614_LOCUS1</name>
</gene>
<evidence type="ECO:0000256" key="1">
    <source>
        <dbReference type="ARBA" id="ARBA00004651"/>
    </source>
</evidence>
<accession>A0A9X9LSL1</accession>
<dbReference type="SUPFAM" id="SSF81321">
    <property type="entry name" value="Family A G protein-coupled receptor-like"/>
    <property type="match status" value="1"/>
</dbReference>
<organism evidence="10 11">
    <name type="scientific">Gulo gulo</name>
    <name type="common">Wolverine</name>
    <name type="synonym">Gluton</name>
    <dbReference type="NCBI Taxonomy" id="48420"/>
    <lineage>
        <taxon>Eukaryota</taxon>
        <taxon>Metazoa</taxon>
        <taxon>Chordata</taxon>
        <taxon>Craniata</taxon>
        <taxon>Vertebrata</taxon>
        <taxon>Euteleostomi</taxon>
        <taxon>Mammalia</taxon>
        <taxon>Eutheria</taxon>
        <taxon>Laurasiatheria</taxon>
        <taxon>Carnivora</taxon>
        <taxon>Caniformia</taxon>
        <taxon>Musteloidea</taxon>
        <taxon>Mustelidae</taxon>
        <taxon>Guloninae</taxon>
        <taxon>Gulo</taxon>
    </lineage>
</organism>
<keyword evidence="4 8" id="KW-0812">Transmembrane</keyword>
<evidence type="ECO:0000256" key="8">
    <source>
        <dbReference type="SAM" id="Phobius"/>
    </source>
</evidence>
<feature type="domain" description="G-protein coupled receptors family 1 profile" evidence="9">
    <location>
        <begin position="1"/>
        <end position="94"/>
    </location>
</feature>
<name>A0A9X9LSL1_GULGU</name>
<dbReference type="GO" id="GO:0004984">
    <property type="term" value="F:olfactory receptor activity"/>
    <property type="evidence" value="ECO:0007669"/>
    <property type="project" value="InterPro"/>
</dbReference>
<dbReference type="Pfam" id="PF13853">
    <property type="entry name" value="7tm_4"/>
    <property type="match status" value="1"/>
</dbReference>
<keyword evidence="2" id="KW-1003">Cell membrane</keyword>
<sequence length="114" mass="12779">MAIFAMGVVTLLAPVCLSLVSYWNIISTVLQMQSEEGRFKAFSNCGSHLIVVVLFYGSATFAYMRPNSKIMNERDKMISVFYSAVTPKLNPIIYSLRNKDVKGVLRRVTAKSSF</sequence>
<dbReference type="AlphaFoldDB" id="A0A9X9LSL1"/>
<dbReference type="GO" id="GO:0005886">
    <property type="term" value="C:plasma membrane"/>
    <property type="evidence" value="ECO:0007669"/>
    <property type="project" value="UniProtKB-SubCell"/>
</dbReference>
<keyword evidence="7" id="KW-0807">Transducer</keyword>
<keyword evidence="6 8" id="KW-0472">Membrane</keyword>
<dbReference type="Gene3D" id="1.20.1070.10">
    <property type="entry name" value="Rhodopsin 7-helix transmembrane proteins"/>
    <property type="match status" value="1"/>
</dbReference>
<reference evidence="10 11" key="1">
    <citation type="submission" date="2018-10" db="EMBL/GenBank/DDBJ databases">
        <authorList>
            <person name="Ekblom R."/>
            <person name="Jareborg N."/>
        </authorList>
    </citation>
    <scope>NUCLEOTIDE SEQUENCE [LARGE SCALE GENOMIC DNA]</scope>
    <source>
        <tissue evidence="10">Muscle</tissue>
    </source>
</reference>